<dbReference type="Proteomes" id="UP001500571">
    <property type="component" value="Unassembled WGS sequence"/>
</dbReference>
<proteinExistence type="predicted"/>
<dbReference type="RefSeq" id="WP_344047721.1">
    <property type="nucleotide sequence ID" value="NZ_BAAAPB010000005.1"/>
</dbReference>
<reference evidence="1 2" key="1">
    <citation type="journal article" date="2019" name="Int. J. Syst. Evol. Microbiol.">
        <title>The Global Catalogue of Microorganisms (GCM) 10K type strain sequencing project: providing services to taxonomists for standard genome sequencing and annotation.</title>
        <authorList>
            <consortium name="The Broad Institute Genomics Platform"/>
            <consortium name="The Broad Institute Genome Sequencing Center for Infectious Disease"/>
            <person name="Wu L."/>
            <person name="Ma J."/>
        </authorList>
    </citation>
    <scope>NUCLEOTIDE SEQUENCE [LARGE SCALE GENOMIC DNA]</scope>
    <source>
        <strain evidence="1 2">JCM 15309</strain>
    </source>
</reference>
<evidence type="ECO:0000313" key="1">
    <source>
        <dbReference type="EMBL" id="GAA1973668.1"/>
    </source>
</evidence>
<dbReference type="EMBL" id="BAAAPB010000005">
    <property type="protein sequence ID" value="GAA1973668.1"/>
    <property type="molecule type" value="Genomic_DNA"/>
</dbReference>
<keyword evidence="2" id="KW-1185">Reference proteome</keyword>
<comment type="caution">
    <text evidence="1">The sequence shown here is derived from an EMBL/GenBank/DDBJ whole genome shotgun (WGS) entry which is preliminary data.</text>
</comment>
<gene>
    <name evidence="1" type="ORF">GCM10009798_38600</name>
</gene>
<accession>A0ABN2RRI4</accession>
<organism evidence="1 2">
    <name type="scientific">Nocardioides panacihumi</name>
    <dbReference type="NCBI Taxonomy" id="400774"/>
    <lineage>
        <taxon>Bacteria</taxon>
        <taxon>Bacillati</taxon>
        <taxon>Actinomycetota</taxon>
        <taxon>Actinomycetes</taxon>
        <taxon>Propionibacteriales</taxon>
        <taxon>Nocardioidaceae</taxon>
        <taxon>Nocardioides</taxon>
    </lineage>
</organism>
<name>A0ABN2RRI4_9ACTN</name>
<sequence length="51" mass="5398">MWDTVEIATEHLSHDLPCPRCGHAGHRYLACDTHACGCAAHPFPGDAASPA</sequence>
<evidence type="ECO:0000313" key="2">
    <source>
        <dbReference type="Proteomes" id="UP001500571"/>
    </source>
</evidence>
<protein>
    <submittedName>
        <fullName evidence="1">Uncharacterized protein</fullName>
    </submittedName>
</protein>